<keyword evidence="2" id="KW-1185">Reference proteome</keyword>
<reference evidence="1 2" key="1">
    <citation type="submission" date="2018-11" db="EMBL/GenBank/DDBJ databases">
        <authorList>
            <consortium name="Pathogen Informatics"/>
        </authorList>
    </citation>
    <scope>NUCLEOTIDE SEQUENCE [LARGE SCALE GENOMIC DNA]</scope>
    <source>
        <strain evidence="1 2">Zambia</strain>
    </source>
</reference>
<dbReference type="Gene3D" id="3.60.10.10">
    <property type="entry name" value="Endonuclease/exonuclease/phosphatase"/>
    <property type="match status" value="1"/>
</dbReference>
<dbReference type="Proteomes" id="UP000277204">
    <property type="component" value="Unassembled WGS sequence"/>
</dbReference>
<dbReference type="AlphaFoldDB" id="A0A183LL17"/>
<dbReference type="EMBL" id="UZAI01001437">
    <property type="protein sequence ID" value="VDO61928.1"/>
    <property type="molecule type" value="Genomic_DNA"/>
</dbReference>
<evidence type="ECO:0000313" key="1">
    <source>
        <dbReference type="EMBL" id="VDO61928.1"/>
    </source>
</evidence>
<organism evidence="1 2">
    <name type="scientific">Schistosoma margrebowiei</name>
    <dbReference type="NCBI Taxonomy" id="48269"/>
    <lineage>
        <taxon>Eukaryota</taxon>
        <taxon>Metazoa</taxon>
        <taxon>Spiralia</taxon>
        <taxon>Lophotrochozoa</taxon>
        <taxon>Platyhelminthes</taxon>
        <taxon>Trematoda</taxon>
        <taxon>Digenea</taxon>
        <taxon>Strigeidida</taxon>
        <taxon>Schistosomatoidea</taxon>
        <taxon>Schistosomatidae</taxon>
        <taxon>Schistosoma</taxon>
    </lineage>
</organism>
<protein>
    <submittedName>
        <fullName evidence="1">Uncharacterized protein</fullName>
    </submittedName>
</protein>
<dbReference type="SUPFAM" id="SSF56219">
    <property type="entry name" value="DNase I-like"/>
    <property type="match status" value="1"/>
</dbReference>
<proteinExistence type="predicted"/>
<dbReference type="InterPro" id="IPR036691">
    <property type="entry name" value="Endo/exonu/phosph_ase_sf"/>
</dbReference>
<name>A0A183LL17_9TREM</name>
<sequence>MNVIQYYAPINDNKDDNIDQFYERLQSIIVECPRKDHIILMGDLNAKFGMDNTGYEGIMGRHGLGETKMGRDLQICVHSTN</sequence>
<evidence type="ECO:0000313" key="2">
    <source>
        <dbReference type="Proteomes" id="UP000277204"/>
    </source>
</evidence>
<accession>A0A183LL17</accession>
<gene>
    <name evidence="1" type="ORF">SMRZ_LOCUS4494</name>
</gene>